<protein>
    <recommendedName>
        <fullName evidence="1">Glutathione S-transferase C-terminal domain-containing protein</fullName>
    </recommendedName>
</protein>
<evidence type="ECO:0000313" key="2">
    <source>
        <dbReference type="EMBL" id="PPQ91052.1"/>
    </source>
</evidence>
<dbReference type="SUPFAM" id="SSF47616">
    <property type="entry name" value="GST C-terminal domain-like"/>
    <property type="match status" value="1"/>
</dbReference>
<evidence type="ECO:0000313" key="3">
    <source>
        <dbReference type="Proteomes" id="UP000283269"/>
    </source>
</evidence>
<dbReference type="Pfam" id="PF00043">
    <property type="entry name" value="GST_C"/>
    <property type="match status" value="1"/>
</dbReference>
<dbReference type="STRING" id="93625.A0A409XJW7"/>
<dbReference type="EMBL" id="NHYD01001490">
    <property type="protein sequence ID" value="PPQ91052.1"/>
    <property type="molecule type" value="Genomic_DNA"/>
</dbReference>
<accession>A0A409XJW7</accession>
<proteinExistence type="predicted"/>
<dbReference type="InterPro" id="IPR004046">
    <property type="entry name" value="GST_C"/>
</dbReference>
<comment type="caution">
    <text evidence="2">The sequence shown here is derived from an EMBL/GenBank/DDBJ whole genome shotgun (WGS) entry which is preliminary data.</text>
</comment>
<dbReference type="OrthoDB" id="422574at2759"/>
<dbReference type="InParanoid" id="A0A409XJW7"/>
<reference evidence="2 3" key="1">
    <citation type="journal article" date="2018" name="Evol. Lett.">
        <title>Horizontal gene cluster transfer increased hallucinogenic mushroom diversity.</title>
        <authorList>
            <person name="Reynolds H.T."/>
            <person name="Vijayakumar V."/>
            <person name="Gluck-Thaler E."/>
            <person name="Korotkin H.B."/>
            <person name="Matheny P.B."/>
            <person name="Slot J.C."/>
        </authorList>
    </citation>
    <scope>NUCLEOTIDE SEQUENCE [LARGE SCALE GENOMIC DNA]</scope>
    <source>
        <strain evidence="2 3">2631</strain>
    </source>
</reference>
<keyword evidence="3" id="KW-1185">Reference proteome</keyword>
<name>A0A409XJW7_PSICY</name>
<feature type="domain" description="Glutathione S-transferase C-terminal" evidence="1">
    <location>
        <begin position="92"/>
        <end position="136"/>
    </location>
</feature>
<organism evidence="2 3">
    <name type="scientific">Psilocybe cyanescens</name>
    <dbReference type="NCBI Taxonomy" id="93625"/>
    <lineage>
        <taxon>Eukaryota</taxon>
        <taxon>Fungi</taxon>
        <taxon>Dikarya</taxon>
        <taxon>Basidiomycota</taxon>
        <taxon>Agaricomycotina</taxon>
        <taxon>Agaricomycetes</taxon>
        <taxon>Agaricomycetidae</taxon>
        <taxon>Agaricales</taxon>
        <taxon>Agaricineae</taxon>
        <taxon>Strophariaceae</taxon>
        <taxon>Psilocybe</taxon>
    </lineage>
</organism>
<dbReference type="AlphaFoldDB" id="A0A409XJW7"/>
<dbReference type="InterPro" id="IPR036282">
    <property type="entry name" value="Glutathione-S-Trfase_C_sf"/>
</dbReference>
<gene>
    <name evidence="2" type="ORF">CVT25_014038</name>
</gene>
<dbReference type="Proteomes" id="UP000283269">
    <property type="component" value="Unassembled WGS sequence"/>
</dbReference>
<sequence>MLMTNQRLDKLAASRADFMASGMLPPDRPPPLRDCLQELVYTQNDPKQDEDGGPSNEEKVLSHVHLARTRDRCKGQVNQFNNVAPHFNVAPEQVKYAQKRYLDETRQLYSVLESHLAAESKPFIMGEKFTLADIKSFP</sequence>
<dbReference type="Gene3D" id="1.20.1050.10">
    <property type="match status" value="1"/>
</dbReference>
<evidence type="ECO:0000259" key="1">
    <source>
        <dbReference type="Pfam" id="PF00043"/>
    </source>
</evidence>